<dbReference type="InterPro" id="IPR014018">
    <property type="entry name" value="SecA_motor_DEAD"/>
</dbReference>
<dbReference type="Pfam" id="PF07517">
    <property type="entry name" value="SecA_DEAD"/>
    <property type="match status" value="1"/>
</dbReference>
<dbReference type="OrthoDB" id="7553586at2759"/>
<dbReference type="EMBL" id="CAJVCH010164303">
    <property type="protein sequence ID" value="CAG7728491.1"/>
    <property type="molecule type" value="Genomic_DNA"/>
</dbReference>
<dbReference type="PROSITE" id="PS51196">
    <property type="entry name" value="SECA_MOTOR_DEAD"/>
    <property type="match status" value="1"/>
</dbReference>
<dbReference type="AlphaFoldDB" id="A0A8J2K5K1"/>
<dbReference type="InterPro" id="IPR011115">
    <property type="entry name" value="SecA_DEAD"/>
</dbReference>
<accession>A0A8J2K5K1</accession>
<dbReference type="GO" id="GO:0017038">
    <property type="term" value="P:protein import"/>
    <property type="evidence" value="ECO:0007669"/>
    <property type="project" value="InterPro"/>
</dbReference>
<evidence type="ECO:0000313" key="2">
    <source>
        <dbReference type="EMBL" id="CAG7728491.1"/>
    </source>
</evidence>
<evidence type="ECO:0000313" key="3">
    <source>
        <dbReference type="Proteomes" id="UP000708208"/>
    </source>
</evidence>
<keyword evidence="3" id="KW-1185">Reference proteome</keyword>
<organism evidence="2 3">
    <name type="scientific">Allacma fusca</name>
    <dbReference type="NCBI Taxonomy" id="39272"/>
    <lineage>
        <taxon>Eukaryota</taxon>
        <taxon>Metazoa</taxon>
        <taxon>Ecdysozoa</taxon>
        <taxon>Arthropoda</taxon>
        <taxon>Hexapoda</taxon>
        <taxon>Collembola</taxon>
        <taxon>Symphypleona</taxon>
        <taxon>Sminthuridae</taxon>
        <taxon>Allacma</taxon>
    </lineage>
</organism>
<sequence>TIQEHLINLVNSDAKHFYRRNNEILGLVLLHYNLNKLETDFCKAIANCSHSWKPNKEQKTRLINFIESNNPKETNLKLGENRLVKIFLNDIDVEKKNMNLPFLSPNVLMYLKILIQSVKPSKLPEITEKIKQILVHCCLSEWESTIKELVKNFCFVRLLNLNVPEDFLEALENVEPRVMKKISKEFDTFRGSYKEIPQNAETLELVSKQFDRKSNTNIRLELKVHEMIRFKHFFNRHFHFKAFEDEDIEIFQSFDLLYQRFLIFHVPFEEFNDLFYRLAEIPSKKIIQTVSSSNAFEFMESILIELVKRNYSALCEKKENADFSYLFDIGRGLAQWKENGSAKRKLMEILADAILLEVECLSGSTTIDLEKVRRAVECIQDLKISTKLVNDLHQTPLTIWVRKIRQHKLLETFNSKTADAILKFEDKFGLVTKKLLEICNGQPENLIFEFVNNFNSCRWDARLCQLIETENDFTNLSAKCTEEAVKMQNAIIDISEISDLMRENPKNCNIMSYLEHVPDEESEENCYTVPECLMEIDYYKIFERIKCGSKIAAEVKKLLVDPDETILQKLLNVRSNLKTAGNYAKQKLTELVLGEEMEGFDSIISTWDESRIQKWVQLIVSFNDKNDQTKIVTEHLHEVLAVICRGVYLKHEYYPRQTQLISAWLLIQKSFRQKGCLAEIQTGEGKTLIIAMMVIVRVLCGDDVDVITSSPVLAQENLSDVQELYNLFGVTTGTNCDLEAERDEKVRKTRYKSRVIYGDVASFQRDILLTNFFDRAITMGRTTDIIFVDEVDSMLLDK</sequence>
<feature type="non-terminal residue" evidence="2">
    <location>
        <position position="1"/>
    </location>
</feature>
<proteinExistence type="predicted"/>
<comment type="caution">
    <text evidence="2">The sequence shown here is derived from an EMBL/GenBank/DDBJ whole genome shotgun (WGS) entry which is preliminary data.</text>
</comment>
<reference evidence="2" key="1">
    <citation type="submission" date="2021-06" db="EMBL/GenBank/DDBJ databases">
        <authorList>
            <person name="Hodson N. C."/>
            <person name="Mongue J. A."/>
            <person name="Jaron S. K."/>
        </authorList>
    </citation>
    <scope>NUCLEOTIDE SEQUENCE</scope>
</reference>
<dbReference type="PANTHER" id="PTHR30612">
    <property type="entry name" value="SECA INNER MEMBRANE COMPONENT OF SEC PROTEIN SECRETION SYSTEM"/>
    <property type="match status" value="1"/>
</dbReference>
<protein>
    <recommendedName>
        <fullName evidence="1">SecA family profile domain-containing protein</fullName>
    </recommendedName>
</protein>
<dbReference type="GO" id="GO:0006605">
    <property type="term" value="P:protein targeting"/>
    <property type="evidence" value="ECO:0007669"/>
    <property type="project" value="InterPro"/>
</dbReference>
<dbReference type="GO" id="GO:0016020">
    <property type="term" value="C:membrane"/>
    <property type="evidence" value="ECO:0007669"/>
    <property type="project" value="InterPro"/>
</dbReference>
<name>A0A8J2K5K1_9HEXA</name>
<dbReference type="PANTHER" id="PTHR30612:SF0">
    <property type="entry name" value="CHLOROPLAST PROTEIN-TRANSPORTING ATPASE"/>
    <property type="match status" value="1"/>
</dbReference>
<dbReference type="Proteomes" id="UP000708208">
    <property type="component" value="Unassembled WGS sequence"/>
</dbReference>
<feature type="domain" description="SecA family profile" evidence="1">
    <location>
        <begin position="552"/>
        <end position="798"/>
    </location>
</feature>
<dbReference type="GO" id="GO:0006886">
    <property type="term" value="P:intracellular protein transport"/>
    <property type="evidence" value="ECO:0007669"/>
    <property type="project" value="InterPro"/>
</dbReference>
<feature type="non-terminal residue" evidence="2">
    <location>
        <position position="798"/>
    </location>
</feature>
<gene>
    <name evidence="2" type="ORF">AFUS01_LOCUS17264</name>
</gene>
<dbReference type="GO" id="GO:0005524">
    <property type="term" value="F:ATP binding"/>
    <property type="evidence" value="ECO:0007669"/>
    <property type="project" value="InterPro"/>
</dbReference>
<dbReference type="InterPro" id="IPR000185">
    <property type="entry name" value="SecA"/>
</dbReference>
<evidence type="ECO:0000259" key="1">
    <source>
        <dbReference type="PROSITE" id="PS51196"/>
    </source>
</evidence>